<reference evidence="3" key="1">
    <citation type="journal article" date="2021" name="Curr. Microbiol.">
        <title>Complete genome of nocamycin-producing strain Saccharothrix syringae NRRL B-16468 reveals the biosynthetic potential for secondary metabolites.</title>
        <authorList>
            <person name="Mo X."/>
            <person name="Yang S."/>
        </authorList>
    </citation>
    <scope>NUCLEOTIDE SEQUENCE [LARGE SCALE GENOMIC DNA]</scope>
    <source>
        <strain evidence="3">ATCC 51364 / DSM 43886 / JCM 6844 / KCTC 9398 / NBRC 14523 / NRRL B-16468 / INA 2240</strain>
    </source>
</reference>
<feature type="region of interest" description="Disordered" evidence="1">
    <location>
        <begin position="92"/>
        <end position="118"/>
    </location>
</feature>
<dbReference type="AlphaFoldDB" id="A0A5Q0HBK7"/>
<sequence>MGDGAFERVLLDWIAEHWPAPLPGASPPAQLAVLGPRDGATASDDVLKAWRRSVVRSRRLVDQAEGALFDLLLAQGRSWEEIAGVLALPDGQAARDRHDRVKTDLRDTHPSVAPEPWR</sequence>
<dbReference type="Proteomes" id="UP000325787">
    <property type="component" value="Chromosome"/>
</dbReference>
<dbReference type="RefSeq" id="WP_033428497.1">
    <property type="nucleotide sequence ID" value="NZ_CP034550.1"/>
</dbReference>
<dbReference type="KEGG" id="ssyi:EKG83_44520"/>
<dbReference type="EMBL" id="CP034550">
    <property type="protein sequence ID" value="QFZ23571.1"/>
    <property type="molecule type" value="Genomic_DNA"/>
</dbReference>
<evidence type="ECO:0000313" key="2">
    <source>
        <dbReference type="EMBL" id="QFZ23571.1"/>
    </source>
</evidence>
<gene>
    <name evidence="2" type="ORF">EKG83_44520</name>
</gene>
<organism evidence="2 3">
    <name type="scientific">Saccharothrix syringae</name>
    <name type="common">Nocardiopsis syringae</name>
    <dbReference type="NCBI Taxonomy" id="103733"/>
    <lineage>
        <taxon>Bacteria</taxon>
        <taxon>Bacillati</taxon>
        <taxon>Actinomycetota</taxon>
        <taxon>Actinomycetes</taxon>
        <taxon>Pseudonocardiales</taxon>
        <taxon>Pseudonocardiaceae</taxon>
        <taxon>Saccharothrix</taxon>
    </lineage>
</organism>
<accession>A0A5Q0HBK7</accession>
<feature type="compositionally biased region" description="Basic and acidic residues" evidence="1">
    <location>
        <begin position="93"/>
        <end position="109"/>
    </location>
</feature>
<proteinExistence type="predicted"/>
<evidence type="ECO:0000313" key="3">
    <source>
        <dbReference type="Proteomes" id="UP000325787"/>
    </source>
</evidence>
<keyword evidence="3" id="KW-1185">Reference proteome</keyword>
<protein>
    <submittedName>
        <fullName evidence="2">Uncharacterized protein</fullName>
    </submittedName>
</protein>
<name>A0A5Q0HBK7_SACSY</name>
<evidence type="ECO:0000256" key="1">
    <source>
        <dbReference type="SAM" id="MobiDB-lite"/>
    </source>
</evidence>